<reference evidence="1" key="1">
    <citation type="submission" date="2022-11" db="EMBL/GenBank/DDBJ databases">
        <authorList>
            <person name="Hyden B.L."/>
            <person name="Feng K."/>
            <person name="Yates T."/>
            <person name="Jawdy S."/>
            <person name="Smart L.B."/>
            <person name="Muchero W."/>
        </authorList>
    </citation>
    <scope>NUCLEOTIDE SEQUENCE</scope>
    <source>
        <tissue evidence="1">Shoot tip</tissue>
    </source>
</reference>
<proteinExistence type="predicted"/>
<reference evidence="1" key="2">
    <citation type="journal article" date="2023" name="Int. J. Mol. Sci.">
        <title>De Novo Assembly and Annotation of 11 Diverse Shrub Willow (Salix) Genomes Reveals Novel Gene Organization in Sex-Linked Regions.</title>
        <authorList>
            <person name="Hyden B."/>
            <person name="Feng K."/>
            <person name="Yates T.B."/>
            <person name="Jawdy S."/>
            <person name="Cereghino C."/>
            <person name="Smart L.B."/>
            <person name="Muchero W."/>
        </authorList>
    </citation>
    <scope>NUCLEOTIDE SEQUENCE</scope>
    <source>
        <tissue evidence="1">Shoot tip</tissue>
    </source>
</reference>
<organism evidence="1 2">
    <name type="scientific">Salix koriyanagi</name>
    <dbReference type="NCBI Taxonomy" id="2511006"/>
    <lineage>
        <taxon>Eukaryota</taxon>
        <taxon>Viridiplantae</taxon>
        <taxon>Streptophyta</taxon>
        <taxon>Embryophyta</taxon>
        <taxon>Tracheophyta</taxon>
        <taxon>Spermatophyta</taxon>
        <taxon>Magnoliopsida</taxon>
        <taxon>eudicotyledons</taxon>
        <taxon>Gunneridae</taxon>
        <taxon>Pentapetalae</taxon>
        <taxon>rosids</taxon>
        <taxon>fabids</taxon>
        <taxon>Malpighiales</taxon>
        <taxon>Salicaceae</taxon>
        <taxon>Saliceae</taxon>
        <taxon>Salix</taxon>
    </lineage>
</organism>
<evidence type="ECO:0000313" key="1">
    <source>
        <dbReference type="EMBL" id="KAJ6778317.1"/>
    </source>
</evidence>
<protein>
    <submittedName>
        <fullName evidence="1">Uncharacterized protein</fullName>
    </submittedName>
</protein>
<dbReference type="Proteomes" id="UP001151752">
    <property type="component" value="Chromosome 16"/>
</dbReference>
<dbReference type="EMBL" id="JAPFFM010000001">
    <property type="protein sequence ID" value="KAJ6778317.1"/>
    <property type="molecule type" value="Genomic_DNA"/>
</dbReference>
<sequence>MTSGSAVSLLSGGAFRVCGLVQQHFEVELCLLSEVDKIFGLMLYGCCERELQRRSDRVRPVVGSSEAGPQLKELTVRWMRPRHANTRTEKRYLPCAKPPAYG</sequence>
<comment type="caution">
    <text evidence="1">The sequence shown here is derived from an EMBL/GenBank/DDBJ whole genome shotgun (WGS) entry which is preliminary data.</text>
</comment>
<evidence type="ECO:0000313" key="2">
    <source>
        <dbReference type="Proteomes" id="UP001151752"/>
    </source>
</evidence>
<gene>
    <name evidence="1" type="ORF">OIU74_002165</name>
</gene>
<accession>A0A9Q1APB9</accession>
<name>A0A9Q1APB9_9ROSI</name>
<keyword evidence="2" id="KW-1185">Reference proteome</keyword>
<dbReference type="AlphaFoldDB" id="A0A9Q1APB9"/>